<dbReference type="AlphaFoldDB" id="A0A191WC00"/>
<dbReference type="Proteomes" id="UP000078437">
    <property type="component" value="Chromosome"/>
</dbReference>
<gene>
    <name evidence="1" type="ORF">ATC03_02425</name>
</gene>
<dbReference type="KEGG" id="agy:ATC03_02425"/>
<dbReference type="EMBL" id="CP013979">
    <property type="protein sequence ID" value="ANJ25785.1"/>
    <property type="molecule type" value="Genomic_DNA"/>
</dbReference>
<keyword evidence="2" id="KW-1185">Reference proteome</keyword>
<sequence length="61" mass="7402">MARRMRANLEAEYADRARMESKRKVGVVRKFARKTRWGIRKWWRKIVSAPFQKAWAYLFAA</sequence>
<protein>
    <submittedName>
        <fullName evidence="1">Uncharacterized protein</fullName>
    </submittedName>
</protein>
<evidence type="ECO:0000313" key="2">
    <source>
        <dbReference type="Proteomes" id="UP000078437"/>
    </source>
</evidence>
<proteinExistence type="predicted"/>
<evidence type="ECO:0000313" key="1">
    <source>
        <dbReference type="EMBL" id="ANJ25785.1"/>
    </source>
</evidence>
<reference evidence="1 2" key="1">
    <citation type="journal article" date="2016" name="Int. J. Syst. Evol. Microbiol.">
        <title>Agromyces aureus sp. nov., isolated from the rhizosphere of Salix caprea L. grown in a heavy-metal-contaminated soil.</title>
        <authorList>
            <person name="Corretto E."/>
            <person name="Antonielli L."/>
            <person name="Sessitsch A."/>
            <person name="Compant S."/>
            <person name="Gorfer M."/>
            <person name="Kuffner M."/>
            <person name="Brader G."/>
        </authorList>
    </citation>
    <scope>NUCLEOTIDE SEQUENCE [LARGE SCALE GENOMIC DNA]</scope>
    <source>
        <strain evidence="1 2">AR33</strain>
    </source>
</reference>
<reference evidence="2" key="2">
    <citation type="submission" date="2016-01" db="EMBL/GenBank/DDBJ databases">
        <title>Complete genome sequence of Agromyces aureus AR33T and comparison with related organisms.</title>
        <authorList>
            <person name="Corretto E."/>
            <person name="Antonielli L."/>
            <person name="Sessitsch A."/>
            <person name="Brader G."/>
        </authorList>
    </citation>
    <scope>NUCLEOTIDE SEQUENCE [LARGE SCALE GENOMIC DNA]</scope>
    <source>
        <strain evidence="2">AR33</strain>
    </source>
</reference>
<name>A0A191WC00_9MICO</name>
<accession>A0A191WC00</accession>
<organism evidence="1 2">
    <name type="scientific">Agromyces aureus</name>
    <dbReference type="NCBI Taxonomy" id="453304"/>
    <lineage>
        <taxon>Bacteria</taxon>
        <taxon>Bacillati</taxon>
        <taxon>Actinomycetota</taxon>
        <taxon>Actinomycetes</taxon>
        <taxon>Micrococcales</taxon>
        <taxon>Microbacteriaceae</taxon>
        <taxon>Agromyces</taxon>
    </lineage>
</organism>